<dbReference type="Gene3D" id="1.10.10.60">
    <property type="entry name" value="Homeodomain-like"/>
    <property type="match status" value="1"/>
</dbReference>
<evidence type="ECO:0000256" key="1">
    <source>
        <dbReference type="ARBA" id="ARBA00004123"/>
    </source>
</evidence>
<dbReference type="PANTHER" id="PTHR24324">
    <property type="entry name" value="HOMEOBOX PROTEIN HHEX"/>
    <property type="match status" value="1"/>
</dbReference>
<dbReference type="InterPro" id="IPR051000">
    <property type="entry name" value="Homeobox_DNA-bind_prot"/>
</dbReference>
<dbReference type="OrthoDB" id="6159439at2759"/>
<keyword evidence="4 5" id="KW-0539">Nucleus</keyword>
<feature type="region of interest" description="Disordered" evidence="7">
    <location>
        <begin position="301"/>
        <end position="362"/>
    </location>
</feature>
<dbReference type="Proteomes" id="UP000092993">
    <property type="component" value="Unassembled WGS sequence"/>
</dbReference>
<dbReference type="CDD" id="cd00086">
    <property type="entry name" value="homeodomain"/>
    <property type="match status" value="1"/>
</dbReference>
<reference evidence="9 10" key="1">
    <citation type="submission" date="2016-03" db="EMBL/GenBank/DDBJ databases">
        <title>Whole genome sequencing of Grifola frondosa 9006-11.</title>
        <authorList>
            <person name="Min B."/>
            <person name="Park H."/>
            <person name="Kim J.-G."/>
            <person name="Cho H."/>
            <person name="Oh Y.-L."/>
            <person name="Kong W.-S."/>
            <person name="Choi I.-G."/>
        </authorList>
    </citation>
    <scope>NUCLEOTIDE SEQUENCE [LARGE SCALE GENOMIC DNA]</scope>
    <source>
        <strain evidence="9 10">9006-11</strain>
    </source>
</reference>
<feature type="region of interest" description="Disordered" evidence="7">
    <location>
        <begin position="181"/>
        <end position="212"/>
    </location>
</feature>
<keyword evidence="10" id="KW-1185">Reference proteome</keyword>
<evidence type="ECO:0000256" key="6">
    <source>
        <dbReference type="RuleBase" id="RU000682"/>
    </source>
</evidence>
<protein>
    <submittedName>
        <fullName evidence="9">Homeobox protein CDX-2</fullName>
    </submittedName>
</protein>
<feature type="domain" description="Homeobox" evidence="8">
    <location>
        <begin position="349"/>
        <end position="409"/>
    </location>
</feature>
<evidence type="ECO:0000313" key="9">
    <source>
        <dbReference type="EMBL" id="OBZ72668.1"/>
    </source>
</evidence>
<dbReference type="PANTHER" id="PTHR24324:SF5">
    <property type="entry name" value="HEMATOPOIETICALLY-EXPRESSED HOMEOBOX PROTEIN HHEX"/>
    <property type="match status" value="1"/>
</dbReference>
<evidence type="ECO:0000256" key="7">
    <source>
        <dbReference type="SAM" id="MobiDB-lite"/>
    </source>
</evidence>
<accession>A0A1C7M784</accession>
<name>A0A1C7M784_GRIFR</name>
<dbReference type="GO" id="GO:0000978">
    <property type="term" value="F:RNA polymerase II cis-regulatory region sequence-specific DNA binding"/>
    <property type="evidence" value="ECO:0007669"/>
    <property type="project" value="TreeGrafter"/>
</dbReference>
<dbReference type="SMART" id="SM00389">
    <property type="entry name" value="HOX"/>
    <property type="match status" value="1"/>
</dbReference>
<dbReference type="InterPro" id="IPR009057">
    <property type="entry name" value="Homeodomain-like_sf"/>
</dbReference>
<dbReference type="GO" id="GO:0005634">
    <property type="term" value="C:nucleus"/>
    <property type="evidence" value="ECO:0007669"/>
    <property type="project" value="UniProtKB-SubCell"/>
</dbReference>
<dbReference type="GO" id="GO:0006357">
    <property type="term" value="P:regulation of transcription by RNA polymerase II"/>
    <property type="evidence" value="ECO:0007669"/>
    <property type="project" value="TreeGrafter"/>
</dbReference>
<feature type="compositionally biased region" description="Basic and acidic residues" evidence="7">
    <location>
        <begin position="347"/>
        <end position="362"/>
    </location>
</feature>
<proteinExistence type="predicted"/>
<evidence type="ECO:0000256" key="4">
    <source>
        <dbReference type="ARBA" id="ARBA00023242"/>
    </source>
</evidence>
<dbReference type="InterPro" id="IPR057939">
    <property type="entry name" value="TRF2_HOY1_PH"/>
</dbReference>
<comment type="caution">
    <text evidence="9">The sequence shown here is derived from an EMBL/GenBank/DDBJ whole genome shotgun (WGS) entry which is preliminary data.</text>
</comment>
<sequence length="785" mass="86902">MSRRVAAYELLTELEQKLSRTTRPSWLPHILMAGIYELYYFGEPQNSSPICTGIQIWKRKILHCCTSIICVRDDAMLGRKALKNSYWLVLLRTRAVPIWLPFLSGSNAIFAFPCLLLKHVDDVFDASGNPPNEASGSSPLLGLYSTRLAAGNICAGSSEVRLMRLVSFLKQPESTTLILSRSNMKLQRHRQDSQSQTPLTSSPPTPTSGNLRDTLQGLCNQAVTERTAILTPVSGIRFPALAVLGPFLSGSIQVYNCGSSYPLPMELVPRHYAPHHLAAQVAKHRDHINSGLRMNRTEEECMLPSSPKAATTSSSSSAISRSPSSRTAVRTPHCRLPADTAPYPDTPDVRQRRARSKTTDEQRAELERVFAMERNPTATKRKEICNLLGMKERQLQIWFQNRRAKEKHIKKKQPAEKSLPSAPPELHVGFDYNLHNLIHEDQAVTIVCCTDLSIGAWRRVATTGVGKYDLVAYLCETKRCISWFIRSEGIGFKMEVSFDIVVDTKFTNISPGVGLATFNLSRPPAFYREGVTPQGVRFWQQCSDWTEDMQATQVLRHDLVGAANQLSHILGSITPNGDGSEVVLHAPHHISPPPTAEPATASAEEDPDDSLMGFPGDYLGGRPFDDAPSHVSAGRGIGLTLCRPPSPPPPAVPLYPQMSTQTLPYLPSSFSVIDEGDPRQYLTPELDHYYHPSLSRQSSFYSERSARSLSPYEYSSESPSSSLLSIETPSPQVVQSPFLSSLYRMEGVFEPAFPGQGSDQVGEYPLLPVGIPAYMYDTACGRYLQ</sequence>
<comment type="subcellular location">
    <subcellularLocation>
        <location evidence="1 5 6">Nucleus</location>
    </subcellularLocation>
</comment>
<dbReference type="GO" id="GO:0030154">
    <property type="term" value="P:cell differentiation"/>
    <property type="evidence" value="ECO:0007669"/>
    <property type="project" value="TreeGrafter"/>
</dbReference>
<feature type="compositionally biased region" description="Low complexity" evidence="7">
    <location>
        <begin position="304"/>
        <end position="328"/>
    </location>
</feature>
<organism evidence="9 10">
    <name type="scientific">Grifola frondosa</name>
    <name type="common">Maitake</name>
    <name type="synonym">Polyporus frondosus</name>
    <dbReference type="NCBI Taxonomy" id="5627"/>
    <lineage>
        <taxon>Eukaryota</taxon>
        <taxon>Fungi</taxon>
        <taxon>Dikarya</taxon>
        <taxon>Basidiomycota</taxon>
        <taxon>Agaricomycotina</taxon>
        <taxon>Agaricomycetes</taxon>
        <taxon>Polyporales</taxon>
        <taxon>Grifolaceae</taxon>
        <taxon>Grifola</taxon>
    </lineage>
</organism>
<dbReference type="PROSITE" id="PS50071">
    <property type="entry name" value="HOMEOBOX_2"/>
    <property type="match status" value="1"/>
</dbReference>
<dbReference type="Pfam" id="PF00046">
    <property type="entry name" value="Homeodomain"/>
    <property type="match status" value="1"/>
</dbReference>
<dbReference type="STRING" id="5627.A0A1C7M784"/>
<dbReference type="InterPro" id="IPR001356">
    <property type="entry name" value="HD"/>
</dbReference>
<evidence type="ECO:0000256" key="5">
    <source>
        <dbReference type="PROSITE-ProRule" id="PRU00108"/>
    </source>
</evidence>
<keyword evidence="3 5" id="KW-0371">Homeobox</keyword>
<feature type="region of interest" description="Disordered" evidence="7">
    <location>
        <begin position="589"/>
        <end position="608"/>
    </location>
</feature>
<dbReference type="EMBL" id="LUGG01000009">
    <property type="protein sequence ID" value="OBZ72668.1"/>
    <property type="molecule type" value="Genomic_DNA"/>
</dbReference>
<evidence type="ECO:0000313" key="10">
    <source>
        <dbReference type="Proteomes" id="UP000092993"/>
    </source>
</evidence>
<keyword evidence="2 5" id="KW-0238">DNA-binding</keyword>
<dbReference type="Pfam" id="PF24818">
    <property type="entry name" value="PH_TRF2_HOY1"/>
    <property type="match status" value="1"/>
</dbReference>
<gene>
    <name evidence="9" type="primary">Cdx2</name>
    <name evidence="9" type="ORF">A0H81_07471</name>
</gene>
<evidence type="ECO:0000259" key="8">
    <source>
        <dbReference type="PROSITE" id="PS50071"/>
    </source>
</evidence>
<dbReference type="SUPFAM" id="SSF46689">
    <property type="entry name" value="Homeodomain-like"/>
    <property type="match status" value="1"/>
</dbReference>
<dbReference type="AlphaFoldDB" id="A0A1C7M784"/>
<feature type="DNA-binding region" description="Homeobox" evidence="5">
    <location>
        <begin position="351"/>
        <end position="410"/>
    </location>
</feature>
<evidence type="ECO:0000256" key="2">
    <source>
        <dbReference type="ARBA" id="ARBA00023125"/>
    </source>
</evidence>
<evidence type="ECO:0000256" key="3">
    <source>
        <dbReference type="ARBA" id="ARBA00023155"/>
    </source>
</evidence>